<comment type="similarity">
    <text evidence="11">Belongs to the globin family.</text>
</comment>
<evidence type="ECO:0000259" key="12">
    <source>
        <dbReference type="PROSITE" id="PS01033"/>
    </source>
</evidence>
<evidence type="ECO:0000256" key="8">
    <source>
        <dbReference type="ARBA" id="ARBA00023027"/>
    </source>
</evidence>
<dbReference type="PROSITE" id="PS01033">
    <property type="entry name" value="GLOBIN"/>
    <property type="match status" value="1"/>
</dbReference>
<evidence type="ECO:0000259" key="13">
    <source>
        <dbReference type="PROSITE" id="PS51384"/>
    </source>
</evidence>
<keyword evidence="11" id="KW-0479">Metal-binding</keyword>
<dbReference type="Proteomes" id="UP001479933">
    <property type="component" value="Chromosome"/>
</dbReference>
<reference evidence="14 15" key="1">
    <citation type="journal article" date="2023" name="Virus Evol.">
        <title>Computational host range prediction-The good, the bad, and the ugly.</title>
        <authorList>
            <person name="Howell A.A."/>
            <person name="Versoza C.J."/>
            <person name="Pfeifer S.P."/>
        </authorList>
    </citation>
    <scope>NUCLEOTIDE SEQUENCE [LARGE SCALE GENOMIC DNA]</scope>
    <source>
        <strain evidence="14 15">1610/1b</strain>
    </source>
</reference>
<evidence type="ECO:0000313" key="14">
    <source>
        <dbReference type="EMBL" id="WYY09577.1"/>
    </source>
</evidence>
<keyword evidence="11" id="KW-0408">Iron</keyword>
<keyword evidence="6" id="KW-0521">NADP</keyword>
<dbReference type="Pfam" id="PF00970">
    <property type="entry name" value="FAD_binding_6"/>
    <property type="match status" value="1"/>
</dbReference>
<name>A0ABZ2U7F8_9ACTN</name>
<evidence type="ECO:0000256" key="10">
    <source>
        <dbReference type="ARBA" id="ARBA00049433"/>
    </source>
</evidence>
<gene>
    <name evidence="14" type="ORF">RVF87_09390</name>
</gene>
<dbReference type="InterPro" id="IPR017927">
    <property type="entry name" value="FAD-bd_FR_type"/>
</dbReference>
<dbReference type="InterPro" id="IPR008333">
    <property type="entry name" value="Cbr1-like_FAD-bd_dom"/>
</dbReference>
<dbReference type="InterPro" id="IPR000971">
    <property type="entry name" value="Globin"/>
</dbReference>
<dbReference type="SUPFAM" id="SSF52343">
    <property type="entry name" value="Ferredoxin reductase-like, C-terminal NADP-linked domain"/>
    <property type="match status" value="1"/>
</dbReference>
<dbReference type="EC" id="1.14.12.17" evidence="4"/>
<evidence type="ECO:0000256" key="7">
    <source>
        <dbReference type="ARBA" id="ARBA00023014"/>
    </source>
</evidence>
<dbReference type="CDD" id="cd06187">
    <property type="entry name" value="O2ase_reductase_like"/>
    <property type="match status" value="1"/>
</dbReference>
<comment type="cofactor">
    <cofactor evidence="2">
        <name>FAD</name>
        <dbReference type="ChEBI" id="CHEBI:57692"/>
    </cofactor>
</comment>
<organism evidence="14 15">
    <name type="scientific">Gordonia hydrophobica</name>
    <dbReference type="NCBI Taxonomy" id="40516"/>
    <lineage>
        <taxon>Bacteria</taxon>
        <taxon>Bacillati</taxon>
        <taxon>Actinomycetota</taxon>
        <taxon>Actinomycetes</taxon>
        <taxon>Mycobacteriales</taxon>
        <taxon>Gordoniaceae</taxon>
        <taxon>Gordonia</taxon>
    </lineage>
</organism>
<dbReference type="PRINTS" id="PR00410">
    <property type="entry name" value="PHEHYDRXLASE"/>
</dbReference>
<evidence type="ECO:0000256" key="3">
    <source>
        <dbReference type="ARBA" id="ARBA00006401"/>
    </source>
</evidence>
<dbReference type="Gene3D" id="1.10.490.10">
    <property type="entry name" value="Globins"/>
    <property type="match status" value="1"/>
</dbReference>
<keyword evidence="11" id="KW-0349">Heme</keyword>
<dbReference type="EMBL" id="CP136137">
    <property type="protein sequence ID" value="WYY09577.1"/>
    <property type="molecule type" value="Genomic_DNA"/>
</dbReference>
<dbReference type="PANTHER" id="PTHR47354:SF5">
    <property type="entry name" value="PROTEIN RFBI"/>
    <property type="match status" value="1"/>
</dbReference>
<keyword evidence="11" id="KW-0561">Oxygen transport</keyword>
<evidence type="ECO:0000256" key="9">
    <source>
        <dbReference type="ARBA" id="ARBA00048649"/>
    </source>
</evidence>
<protein>
    <recommendedName>
        <fullName evidence="4">nitric oxide dioxygenase</fullName>
        <ecNumber evidence="4">1.14.12.17</ecNumber>
    </recommendedName>
</protein>
<dbReference type="InterPro" id="IPR017938">
    <property type="entry name" value="Riboflavin_synthase-like_b-brl"/>
</dbReference>
<keyword evidence="11" id="KW-0813">Transport</keyword>
<evidence type="ECO:0000256" key="6">
    <source>
        <dbReference type="ARBA" id="ARBA00022857"/>
    </source>
</evidence>
<keyword evidence="15" id="KW-1185">Reference proteome</keyword>
<dbReference type="SUPFAM" id="SSF46458">
    <property type="entry name" value="Globin-like"/>
    <property type="match status" value="1"/>
</dbReference>
<keyword evidence="7" id="KW-0411">Iron-sulfur</keyword>
<dbReference type="RefSeq" id="WP_066164290.1">
    <property type="nucleotide sequence ID" value="NZ_CP136137.1"/>
</dbReference>
<dbReference type="SUPFAM" id="SSF63380">
    <property type="entry name" value="Riboflavin synthase domain-like"/>
    <property type="match status" value="1"/>
</dbReference>
<keyword evidence="5" id="KW-0001">2Fe-2S</keyword>
<proteinExistence type="inferred from homology"/>
<evidence type="ECO:0000256" key="4">
    <source>
        <dbReference type="ARBA" id="ARBA00012229"/>
    </source>
</evidence>
<evidence type="ECO:0000256" key="2">
    <source>
        <dbReference type="ARBA" id="ARBA00001974"/>
    </source>
</evidence>
<comment type="similarity">
    <text evidence="3">In the C-terminal section; belongs to the flavoprotein pyridine nucleotide cytochrome reductase family.</text>
</comment>
<comment type="catalytic activity">
    <reaction evidence="9">
        <text>2 nitric oxide + NADH + 2 O2 = 2 nitrate + NAD(+) + H(+)</text>
        <dbReference type="Rhea" id="RHEA:19469"/>
        <dbReference type="ChEBI" id="CHEBI:15378"/>
        <dbReference type="ChEBI" id="CHEBI:15379"/>
        <dbReference type="ChEBI" id="CHEBI:16480"/>
        <dbReference type="ChEBI" id="CHEBI:17632"/>
        <dbReference type="ChEBI" id="CHEBI:57540"/>
        <dbReference type="ChEBI" id="CHEBI:57945"/>
        <dbReference type="EC" id="1.14.12.17"/>
    </reaction>
</comment>
<dbReference type="PANTHER" id="PTHR47354">
    <property type="entry name" value="NADH OXIDOREDUCTASE HCR"/>
    <property type="match status" value="1"/>
</dbReference>
<evidence type="ECO:0000256" key="11">
    <source>
        <dbReference type="RuleBase" id="RU000356"/>
    </source>
</evidence>
<dbReference type="Gene3D" id="3.40.50.80">
    <property type="entry name" value="Nucleotide-binding domain of ferredoxin-NADP reductase (FNR) module"/>
    <property type="match status" value="1"/>
</dbReference>
<dbReference type="InterPro" id="IPR009050">
    <property type="entry name" value="Globin-like_sf"/>
</dbReference>
<dbReference type="Pfam" id="PF00175">
    <property type="entry name" value="NAD_binding_1"/>
    <property type="match status" value="1"/>
</dbReference>
<keyword evidence="8" id="KW-0520">NAD</keyword>
<feature type="domain" description="FAD-binding FR-type" evidence="13">
    <location>
        <begin position="142"/>
        <end position="243"/>
    </location>
</feature>
<evidence type="ECO:0000313" key="15">
    <source>
        <dbReference type="Proteomes" id="UP001479933"/>
    </source>
</evidence>
<comment type="catalytic activity">
    <reaction evidence="10">
        <text>2 nitric oxide + NADPH + 2 O2 = 2 nitrate + NADP(+) + H(+)</text>
        <dbReference type="Rhea" id="RHEA:19465"/>
        <dbReference type="ChEBI" id="CHEBI:15378"/>
        <dbReference type="ChEBI" id="CHEBI:15379"/>
        <dbReference type="ChEBI" id="CHEBI:16480"/>
        <dbReference type="ChEBI" id="CHEBI:17632"/>
        <dbReference type="ChEBI" id="CHEBI:57783"/>
        <dbReference type="ChEBI" id="CHEBI:58349"/>
        <dbReference type="EC" id="1.14.12.17"/>
    </reaction>
</comment>
<dbReference type="InterPro" id="IPR039261">
    <property type="entry name" value="FNR_nucleotide-bd"/>
</dbReference>
<dbReference type="InterPro" id="IPR001433">
    <property type="entry name" value="OxRdtase_FAD/NAD-bd"/>
</dbReference>
<feature type="domain" description="Globin" evidence="12">
    <location>
        <begin position="1"/>
        <end position="137"/>
    </location>
</feature>
<dbReference type="CDD" id="cd19753">
    <property type="entry name" value="Mb-like_oxidoreductase"/>
    <property type="match status" value="1"/>
</dbReference>
<dbReference type="Pfam" id="PF00042">
    <property type="entry name" value="Globin"/>
    <property type="match status" value="1"/>
</dbReference>
<dbReference type="Gene3D" id="2.40.30.10">
    <property type="entry name" value="Translation factors"/>
    <property type="match status" value="1"/>
</dbReference>
<evidence type="ECO:0000256" key="5">
    <source>
        <dbReference type="ARBA" id="ARBA00022714"/>
    </source>
</evidence>
<sequence>MTQPEQPALTRARTLVAGNSERFARNVFARLFAMKPVLRELFPAEMARVRESFVDVVDHVLASIAAPDGHGELVDFLAQLGRDHRKYGVVSEHYWLMYDALMSEFEYAFGAGWTDAAEESVGQAMLLLTGVMRGAAESASEPVQWQARVVQKFSITRDRAIVRLVATGPHPAYAAGQYLETQIPQWPRTWRNLSPAIPDNPNGELEFHVRAVPGGRISRTIVSETRVGDVWTFAQRHGTMQLDPAKPSLLIAGGTGLAPLRALLIDYAQYAEPAPVHLFYGTEYPGELYELGVLRQLAATNPWLRITGVTENVDDPWWLTDAADPRQWGLELVYGRVGEVAAGYADWSDRQVLLCGPAPMVFHTALRLRAAGVDADAIAHDPLT</sequence>
<evidence type="ECO:0000256" key="1">
    <source>
        <dbReference type="ARBA" id="ARBA00001970"/>
    </source>
</evidence>
<dbReference type="InterPro" id="IPR050415">
    <property type="entry name" value="MRET"/>
</dbReference>
<dbReference type="PROSITE" id="PS51384">
    <property type="entry name" value="FAD_FR"/>
    <property type="match status" value="1"/>
</dbReference>
<dbReference type="InterPro" id="IPR012292">
    <property type="entry name" value="Globin/Proto"/>
</dbReference>
<comment type="cofactor">
    <cofactor evidence="1">
        <name>heme b</name>
        <dbReference type="ChEBI" id="CHEBI:60344"/>
    </cofactor>
</comment>
<accession>A0ABZ2U7F8</accession>